<evidence type="ECO:0000313" key="3">
    <source>
        <dbReference type="Proteomes" id="UP000245771"/>
    </source>
</evidence>
<dbReference type="STRING" id="1280837.A0A316VBY5"/>
<dbReference type="Proteomes" id="UP000245771">
    <property type="component" value="Unassembled WGS sequence"/>
</dbReference>
<proteinExistence type="predicted"/>
<dbReference type="AlphaFoldDB" id="A0A316VBY5"/>
<dbReference type="GeneID" id="37024029"/>
<protein>
    <submittedName>
        <fullName evidence="2">Beta-lactamase/transpeptidase-like protein</fullName>
    </submittedName>
</protein>
<dbReference type="InterPro" id="IPR012338">
    <property type="entry name" value="Beta-lactam/transpept-like"/>
</dbReference>
<dbReference type="EMBL" id="KZ819603">
    <property type="protein sequence ID" value="PWN35046.1"/>
    <property type="molecule type" value="Genomic_DNA"/>
</dbReference>
<reference evidence="2 3" key="1">
    <citation type="journal article" date="2018" name="Mol. Biol. Evol.">
        <title>Broad Genomic Sampling Reveals a Smut Pathogenic Ancestry of the Fungal Clade Ustilaginomycotina.</title>
        <authorList>
            <person name="Kijpornyongpan T."/>
            <person name="Mondo S.J."/>
            <person name="Barry K."/>
            <person name="Sandor L."/>
            <person name="Lee J."/>
            <person name="Lipzen A."/>
            <person name="Pangilinan J."/>
            <person name="LaButti K."/>
            <person name="Hainaut M."/>
            <person name="Henrissat B."/>
            <person name="Grigoriev I.V."/>
            <person name="Spatafora J.W."/>
            <person name="Aime M.C."/>
        </authorList>
    </citation>
    <scope>NUCLEOTIDE SEQUENCE [LARGE SCALE GENOMIC DNA]</scope>
    <source>
        <strain evidence="2 3">MCA 3882</strain>
    </source>
</reference>
<dbReference type="Pfam" id="PF00144">
    <property type="entry name" value="Beta-lactamase"/>
    <property type="match status" value="1"/>
</dbReference>
<dbReference type="PANTHER" id="PTHR43283">
    <property type="entry name" value="BETA-LACTAMASE-RELATED"/>
    <property type="match status" value="1"/>
</dbReference>
<keyword evidence="3" id="KW-1185">Reference proteome</keyword>
<dbReference type="PANTHER" id="PTHR43283:SF3">
    <property type="entry name" value="BETA-LACTAMASE FAMILY PROTEIN (AFU_ORTHOLOGUE AFUA_5G07500)"/>
    <property type="match status" value="1"/>
</dbReference>
<sequence length="469" mass="51789">MAKTEQFQAFLDKHVKQGTAPGLQGVVFNRDGIIFSGFSGLRSVGKEGEAPQPMTQRTLHWVASCSKLVISIMVFRALEQGYGKEKGITLNSLDDHEALIKILPEFKHGSGSNVTQIITGFSDEKDADGKRKPILKQSKNKVTLRQLLTHSSGLAYYWNHPLMKEWYEPSDGSTANGILAFASGRIADFEVPLVCEGNQHYEYGPNTDWLGQFIERLTGKNLRAAFIELITKPLQISNETMDVMISKLLQSNGDKFEHAMPVVRLPADPNATADNGSNSGAAKVEPPKGAFLQVDLPLYEPAEEEAPAGFAHFASAPIHANLETYAKILQATLAKDERLLSKQTWDLIQKDDTTPRGVIVKEENMSTYMLNLSNKIERFFDVDQGKHIKDGADVSAGQNMLQTYVARVETNSGLSVGSFSWAGLGNTYYFIDPVKGVGGVFGTQLLPFYDSQMIQARYEWEKLITSTVA</sequence>
<evidence type="ECO:0000313" key="2">
    <source>
        <dbReference type="EMBL" id="PWN35046.1"/>
    </source>
</evidence>
<dbReference type="SUPFAM" id="SSF56601">
    <property type="entry name" value="beta-lactamase/transpeptidase-like"/>
    <property type="match status" value="1"/>
</dbReference>
<dbReference type="RefSeq" id="XP_025355348.1">
    <property type="nucleotide sequence ID" value="XM_025502248.1"/>
</dbReference>
<gene>
    <name evidence="2" type="ORF">FA14DRAFT_37045</name>
</gene>
<accession>A0A316VBY5</accession>
<dbReference type="InterPro" id="IPR001466">
    <property type="entry name" value="Beta-lactam-related"/>
</dbReference>
<dbReference type="InterPro" id="IPR050789">
    <property type="entry name" value="Diverse_Enzym_Activities"/>
</dbReference>
<feature type="domain" description="Beta-lactamase-related" evidence="1">
    <location>
        <begin position="8"/>
        <end position="448"/>
    </location>
</feature>
<organism evidence="2 3">
    <name type="scientific">Meira miltonrushii</name>
    <dbReference type="NCBI Taxonomy" id="1280837"/>
    <lineage>
        <taxon>Eukaryota</taxon>
        <taxon>Fungi</taxon>
        <taxon>Dikarya</taxon>
        <taxon>Basidiomycota</taxon>
        <taxon>Ustilaginomycotina</taxon>
        <taxon>Exobasidiomycetes</taxon>
        <taxon>Exobasidiales</taxon>
        <taxon>Brachybasidiaceae</taxon>
        <taxon>Meira</taxon>
    </lineage>
</organism>
<dbReference type="OrthoDB" id="428260at2759"/>
<evidence type="ECO:0000259" key="1">
    <source>
        <dbReference type="Pfam" id="PF00144"/>
    </source>
</evidence>
<dbReference type="InParanoid" id="A0A316VBY5"/>
<name>A0A316VBY5_9BASI</name>
<dbReference type="Gene3D" id="3.40.710.10">
    <property type="entry name" value="DD-peptidase/beta-lactamase superfamily"/>
    <property type="match status" value="1"/>
</dbReference>